<dbReference type="RefSeq" id="XP_062656539.1">
    <property type="nucleotide sequence ID" value="XM_062799317.1"/>
</dbReference>
<organism evidence="2 3">
    <name type="scientific">Chaetomium fimeti</name>
    <dbReference type="NCBI Taxonomy" id="1854472"/>
    <lineage>
        <taxon>Eukaryota</taxon>
        <taxon>Fungi</taxon>
        <taxon>Dikarya</taxon>
        <taxon>Ascomycota</taxon>
        <taxon>Pezizomycotina</taxon>
        <taxon>Sordariomycetes</taxon>
        <taxon>Sordariomycetidae</taxon>
        <taxon>Sordariales</taxon>
        <taxon>Chaetomiaceae</taxon>
        <taxon>Chaetomium</taxon>
    </lineage>
</organism>
<dbReference type="GeneID" id="87836265"/>
<proteinExistence type="predicted"/>
<name>A0AAE0HB21_9PEZI</name>
<evidence type="ECO:0000313" key="3">
    <source>
        <dbReference type="Proteomes" id="UP001278766"/>
    </source>
</evidence>
<dbReference type="EMBL" id="JAUEPN010000006">
    <property type="protein sequence ID" value="KAK3293025.1"/>
    <property type="molecule type" value="Genomic_DNA"/>
</dbReference>
<sequence length="110" mass="11693">MKIPAAMAALSLGLLVRGQDPMSVYGCSGTDFTGNCEGFTCPYQACCRMPAFFQTSLVSVRSTGSYNFRLYTDAGCAYHCNDNDDGSILVDSEGWGNIGPAAFTCVDGPY</sequence>
<accession>A0AAE0HB21</accession>
<keyword evidence="3" id="KW-1185">Reference proteome</keyword>
<dbReference type="AlphaFoldDB" id="A0AAE0HB21"/>
<protein>
    <submittedName>
        <fullName evidence="2">Uncharacterized protein</fullName>
    </submittedName>
</protein>
<dbReference type="Proteomes" id="UP001278766">
    <property type="component" value="Unassembled WGS sequence"/>
</dbReference>
<reference evidence="2" key="1">
    <citation type="journal article" date="2023" name="Mol. Phylogenet. Evol.">
        <title>Genome-scale phylogeny and comparative genomics of the fungal order Sordariales.</title>
        <authorList>
            <person name="Hensen N."/>
            <person name="Bonometti L."/>
            <person name="Westerberg I."/>
            <person name="Brannstrom I.O."/>
            <person name="Guillou S."/>
            <person name="Cros-Aarteil S."/>
            <person name="Calhoun S."/>
            <person name="Haridas S."/>
            <person name="Kuo A."/>
            <person name="Mondo S."/>
            <person name="Pangilinan J."/>
            <person name="Riley R."/>
            <person name="LaButti K."/>
            <person name="Andreopoulos B."/>
            <person name="Lipzen A."/>
            <person name="Chen C."/>
            <person name="Yan M."/>
            <person name="Daum C."/>
            <person name="Ng V."/>
            <person name="Clum A."/>
            <person name="Steindorff A."/>
            <person name="Ohm R.A."/>
            <person name="Martin F."/>
            <person name="Silar P."/>
            <person name="Natvig D.O."/>
            <person name="Lalanne C."/>
            <person name="Gautier V."/>
            <person name="Ament-Velasquez S.L."/>
            <person name="Kruys A."/>
            <person name="Hutchinson M.I."/>
            <person name="Powell A.J."/>
            <person name="Barry K."/>
            <person name="Miller A.N."/>
            <person name="Grigoriev I.V."/>
            <person name="Debuchy R."/>
            <person name="Gladieux P."/>
            <person name="Hiltunen Thoren M."/>
            <person name="Johannesson H."/>
        </authorList>
    </citation>
    <scope>NUCLEOTIDE SEQUENCE</scope>
    <source>
        <strain evidence="2">CBS 168.71</strain>
    </source>
</reference>
<gene>
    <name evidence="2" type="ORF">B0H64DRAFT_204647</name>
</gene>
<feature type="chain" id="PRO_5042293993" evidence="1">
    <location>
        <begin position="19"/>
        <end position="110"/>
    </location>
</feature>
<evidence type="ECO:0000256" key="1">
    <source>
        <dbReference type="SAM" id="SignalP"/>
    </source>
</evidence>
<keyword evidence="1" id="KW-0732">Signal</keyword>
<reference evidence="2" key="2">
    <citation type="submission" date="2023-06" db="EMBL/GenBank/DDBJ databases">
        <authorList>
            <consortium name="Lawrence Berkeley National Laboratory"/>
            <person name="Haridas S."/>
            <person name="Hensen N."/>
            <person name="Bonometti L."/>
            <person name="Westerberg I."/>
            <person name="Brannstrom I.O."/>
            <person name="Guillou S."/>
            <person name="Cros-Aarteil S."/>
            <person name="Calhoun S."/>
            <person name="Kuo A."/>
            <person name="Mondo S."/>
            <person name="Pangilinan J."/>
            <person name="Riley R."/>
            <person name="Labutti K."/>
            <person name="Andreopoulos B."/>
            <person name="Lipzen A."/>
            <person name="Chen C."/>
            <person name="Yanf M."/>
            <person name="Daum C."/>
            <person name="Ng V."/>
            <person name="Clum A."/>
            <person name="Steindorff A."/>
            <person name="Ohm R."/>
            <person name="Martin F."/>
            <person name="Silar P."/>
            <person name="Natvig D."/>
            <person name="Lalanne C."/>
            <person name="Gautier V."/>
            <person name="Ament-Velasquez S.L."/>
            <person name="Kruys A."/>
            <person name="Hutchinson M.I."/>
            <person name="Powell A.J."/>
            <person name="Barry K."/>
            <person name="Miller A.N."/>
            <person name="Grigoriev I.V."/>
            <person name="Debuchy R."/>
            <person name="Gladieux P."/>
            <person name="Thoren M.H."/>
            <person name="Johannesson H."/>
        </authorList>
    </citation>
    <scope>NUCLEOTIDE SEQUENCE</scope>
    <source>
        <strain evidence="2">CBS 168.71</strain>
    </source>
</reference>
<feature type="signal peptide" evidence="1">
    <location>
        <begin position="1"/>
        <end position="18"/>
    </location>
</feature>
<comment type="caution">
    <text evidence="2">The sequence shown here is derived from an EMBL/GenBank/DDBJ whole genome shotgun (WGS) entry which is preliminary data.</text>
</comment>
<evidence type="ECO:0000313" key="2">
    <source>
        <dbReference type="EMBL" id="KAK3293025.1"/>
    </source>
</evidence>